<dbReference type="Proteomes" id="UP001151760">
    <property type="component" value="Unassembled WGS sequence"/>
</dbReference>
<accession>A0ABQ5GXZ7</accession>
<keyword evidence="2" id="KW-1185">Reference proteome</keyword>
<evidence type="ECO:0000313" key="2">
    <source>
        <dbReference type="Proteomes" id="UP001151760"/>
    </source>
</evidence>
<protein>
    <submittedName>
        <fullName evidence="1">Uncharacterized protein</fullName>
    </submittedName>
</protein>
<gene>
    <name evidence="1" type="ORF">Tco_1054853</name>
</gene>
<proteinExistence type="predicted"/>
<reference evidence="1" key="2">
    <citation type="submission" date="2022-01" db="EMBL/GenBank/DDBJ databases">
        <authorList>
            <person name="Yamashiro T."/>
            <person name="Shiraishi A."/>
            <person name="Satake H."/>
            <person name="Nakayama K."/>
        </authorList>
    </citation>
    <scope>NUCLEOTIDE SEQUENCE</scope>
</reference>
<dbReference type="EMBL" id="BQNB010018999">
    <property type="protein sequence ID" value="GJT80511.1"/>
    <property type="molecule type" value="Genomic_DNA"/>
</dbReference>
<organism evidence="1 2">
    <name type="scientific">Tanacetum coccineum</name>
    <dbReference type="NCBI Taxonomy" id="301880"/>
    <lineage>
        <taxon>Eukaryota</taxon>
        <taxon>Viridiplantae</taxon>
        <taxon>Streptophyta</taxon>
        <taxon>Embryophyta</taxon>
        <taxon>Tracheophyta</taxon>
        <taxon>Spermatophyta</taxon>
        <taxon>Magnoliopsida</taxon>
        <taxon>eudicotyledons</taxon>
        <taxon>Gunneridae</taxon>
        <taxon>Pentapetalae</taxon>
        <taxon>asterids</taxon>
        <taxon>campanulids</taxon>
        <taxon>Asterales</taxon>
        <taxon>Asteraceae</taxon>
        <taxon>Asteroideae</taxon>
        <taxon>Anthemideae</taxon>
        <taxon>Anthemidinae</taxon>
        <taxon>Tanacetum</taxon>
    </lineage>
</organism>
<evidence type="ECO:0000313" key="1">
    <source>
        <dbReference type="EMBL" id="GJT80511.1"/>
    </source>
</evidence>
<sequence>MMTLKTIAINGTSDVSSCVLSRGALTLSHHQYTATTSRGDSSKGRGGLEHKGATLRDASIVAQRLKITSRENLDSFVRTSIPAGVKHHNQYVDQITENLSSWKAIRKHVTTLVFSIMLGNGSADNGCNMILLMADRDRNKQRTVLLALSIQLNNLSPRNCIPPECLLAEYQGNRHDRHLKKLLVQSQNPSNTPDPL</sequence>
<comment type="caution">
    <text evidence="1">The sequence shown here is derived from an EMBL/GenBank/DDBJ whole genome shotgun (WGS) entry which is preliminary data.</text>
</comment>
<reference evidence="1" key="1">
    <citation type="journal article" date="2022" name="Int. J. Mol. Sci.">
        <title>Draft Genome of Tanacetum Coccineum: Genomic Comparison of Closely Related Tanacetum-Family Plants.</title>
        <authorList>
            <person name="Yamashiro T."/>
            <person name="Shiraishi A."/>
            <person name="Nakayama K."/>
            <person name="Satake H."/>
        </authorList>
    </citation>
    <scope>NUCLEOTIDE SEQUENCE</scope>
</reference>
<name>A0ABQ5GXZ7_9ASTR</name>